<feature type="domain" description="Domain of unknown function at the cortex 1" evidence="2">
    <location>
        <begin position="179"/>
        <end position="253"/>
    </location>
</feature>
<dbReference type="PANTHER" id="PTHR34826">
    <property type="entry name" value="UPF0590 PROTEIN C409.17C"/>
    <property type="match status" value="1"/>
</dbReference>
<organism evidence="3 4">
    <name type="scientific">Edaphochlamys debaryana</name>
    <dbReference type="NCBI Taxonomy" id="47281"/>
    <lineage>
        <taxon>Eukaryota</taxon>
        <taxon>Viridiplantae</taxon>
        <taxon>Chlorophyta</taxon>
        <taxon>core chlorophytes</taxon>
        <taxon>Chlorophyceae</taxon>
        <taxon>CS clade</taxon>
        <taxon>Chlamydomonadales</taxon>
        <taxon>Chlamydomonadales incertae sedis</taxon>
        <taxon>Edaphochlamys</taxon>
    </lineage>
</organism>
<protein>
    <recommendedName>
        <fullName evidence="2">Domain of unknown function at the cortex 1 domain-containing protein</fullName>
    </recommendedName>
</protein>
<evidence type="ECO:0000313" key="4">
    <source>
        <dbReference type="Proteomes" id="UP000612055"/>
    </source>
</evidence>
<dbReference type="PANTHER" id="PTHR34826:SF2">
    <property type="entry name" value="UPF0590 PROTEIN C409.17C"/>
    <property type="match status" value="1"/>
</dbReference>
<comment type="caution">
    <text evidence="3">The sequence shown here is derived from an EMBL/GenBank/DDBJ whole genome shotgun (WGS) entry which is preliminary data.</text>
</comment>
<reference evidence="3" key="1">
    <citation type="journal article" date="2020" name="bioRxiv">
        <title>Comparative genomics of Chlamydomonas.</title>
        <authorList>
            <person name="Craig R.J."/>
            <person name="Hasan A.R."/>
            <person name="Ness R.W."/>
            <person name="Keightley P.D."/>
        </authorList>
    </citation>
    <scope>NUCLEOTIDE SEQUENCE</scope>
    <source>
        <strain evidence="3">CCAP 11/70</strain>
    </source>
</reference>
<accession>A0A835XT08</accession>
<sequence length="542" mass="53588">MLARVAAAAWTALPGSGKPRRDAAARGPTGDRIALSPELLALPPLHLTPPSASDCSDADADHGATSCCGPLDPCPTASGAVLASASPCFTAGVAVRVECAAAAGDGGPGVDGSGSVSRDGDSPYACPAVLAALSASPHHPVTLLPGPSYTGHQDAHYSPRVTDGADASSPASRCGCGACRPTLPLNDPLSPIRVRSALFNGFALLFLPGLPSTPPGLFEGRKRRFVLVMQGRFRRPVSASRLFMGCSYRQPLSLDGSGAPQRAASSNPSSASPSASPSSSSPSAASSRGDCPSAASAITVALPRPGTGSGGSRGGGGSAGGGPTRAAGGGGSAGGGGGLLMGAVLSWLSRLLARGGLDMVLTGPRPHVTAPILASANVIHVARPGEQPHPLAATEDTRLLGSPFSDAGQPWPASRRRAHFRSASHRSAVALGPEHVFTFACWDKALGYADCRLHTVMGGGVDLVPYLGGQPLQLALAEAGAKEGAEGAGVGSGKIKGGGRGGGGEAEVALHLDVVHARQAQVAVAWAAAERGAGAGAGLGAC</sequence>
<dbReference type="Proteomes" id="UP000612055">
    <property type="component" value="Unassembled WGS sequence"/>
</dbReference>
<dbReference type="Pfam" id="PF08588">
    <property type="entry name" value="Duc1"/>
    <property type="match status" value="2"/>
</dbReference>
<name>A0A835XT08_9CHLO</name>
<evidence type="ECO:0000259" key="2">
    <source>
        <dbReference type="Pfam" id="PF08588"/>
    </source>
</evidence>
<evidence type="ECO:0000313" key="3">
    <source>
        <dbReference type="EMBL" id="KAG2485449.1"/>
    </source>
</evidence>
<dbReference type="InterPro" id="IPR013897">
    <property type="entry name" value="Duc1"/>
</dbReference>
<proteinExistence type="predicted"/>
<feature type="compositionally biased region" description="Gly residues" evidence="1">
    <location>
        <begin position="307"/>
        <end position="331"/>
    </location>
</feature>
<feature type="compositionally biased region" description="Low complexity" evidence="1">
    <location>
        <begin position="263"/>
        <end position="287"/>
    </location>
</feature>
<dbReference type="EMBL" id="JAEHOE010000129">
    <property type="protein sequence ID" value="KAG2485449.1"/>
    <property type="molecule type" value="Genomic_DNA"/>
</dbReference>
<dbReference type="AlphaFoldDB" id="A0A835XT08"/>
<evidence type="ECO:0000256" key="1">
    <source>
        <dbReference type="SAM" id="MobiDB-lite"/>
    </source>
</evidence>
<feature type="domain" description="Domain of unknown function at the cortex 1" evidence="2">
    <location>
        <begin position="341"/>
        <end position="480"/>
    </location>
</feature>
<dbReference type="OrthoDB" id="42898at2759"/>
<gene>
    <name evidence="3" type="ORF">HYH03_015827</name>
</gene>
<keyword evidence="4" id="KW-1185">Reference proteome</keyword>
<feature type="region of interest" description="Disordered" evidence="1">
    <location>
        <begin position="254"/>
        <end position="331"/>
    </location>
</feature>